<feature type="region of interest" description="Disordered" evidence="1">
    <location>
        <begin position="561"/>
        <end position="596"/>
    </location>
</feature>
<name>A0A2K9MJH2_9RHOB</name>
<evidence type="ECO:0000313" key="3">
    <source>
        <dbReference type="EMBL" id="AUM75799.1"/>
    </source>
</evidence>
<dbReference type="Proteomes" id="UP000234882">
    <property type="component" value="Plasmid pCBA4604-01"/>
</dbReference>
<sequence length="596" mass="66078">MTMLAKAIRNRRSVRDAARDFLRRLRYACAKACAVALQNLAGLWQDATMQMNVAASLNRRVRRPCYHLVLSWPAVETPSDRELIGAAHRAMTEMGASDYQYVIAVHRDTPQIHVHIVLNRIHPETGVTLSLSHDYARLEHACRIIEHAFGWPPDRGRFQPELVDGEIRLAPLPAAHWQAKLARRAKGWQRDLDDGQVAPRDPFAAELLDRARTVFQQARNWAALHAGLIGHGLRYLRHRFGGRLEHVRSGETMAAGDLGSAYTLPRLEASWGSYRAGPEVAIDRLGARARSGRAYREGRAARRQLLAELEEQQNREETQLSVVAAGLSALRRRALRRVLRQDHKLARARLRAALPLPRLADYGLTSRAPGQDARRSRGRRWARQVTPVQALDHGVLDHEALDHTALRQAWAQADALSAGGGADLRMTEDGALLVPRRNGRGSVVGVDRFRQTEAGVDYQLSGCSALGVALLGPHEAQTCIIVADGATGAYLSGRFPAVLIAVTGPSLSLWTEAQLLELARDRWVYAHDSGAAEDQPLLDRLEELLPDIRIRALDANYYCAETDEHEAGQDAPDEAWEGDLPGAEEPGEEDDFDFSP</sequence>
<evidence type="ECO:0000259" key="2">
    <source>
        <dbReference type="Pfam" id="PF03432"/>
    </source>
</evidence>
<reference evidence="3 4" key="1">
    <citation type="submission" date="2017-12" db="EMBL/GenBank/DDBJ databases">
        <title>Genomic analysis of Paracoccus sp. CBA4604.</title>
        <authorList>
            <person name="Roh S.W."/>
            <person name="Kim J.Y."/>
            <person name="Kim J.S."/>
        </authorList>
    </citation>
    <scope>NUCLEOTIDE SEQUENCE [LARGE SCALE GENOMIC DNA]</scope>
    <source>
        <strain evidence="3 4">CBA4604</strain>
        <plasmid evidence="4">pcba4604-01</plasmid>
    </source>
</reference>
<dbReference type="Pfam" id="PF03432">
    <property type="entry name" value="Relaxase"/>
    <property type="match status" value="1"/>
</dbReference>
<feature type="domain" description="MobA/VirD2-like nuclease" evidence="2">
    <location>
        <begin position="34"/>
        <end position="151"/>
    </location>
</feature>
<gene>
    <name evidence="3" type="ORF">CYR75_15350</name>
</gene>
<dbReference type="EMBL" id="CP025584">
    <property type="protein sequence ID" value="AUM75799.1"/>
    <property type="molecule type" value="Genomic_DNA"/>
</dbReference>
<geneLocation type="plasmid" evidence="4">
    <name>pcba4604-01</name>
</geneLocation>
<feature type="compositionally biased region" description="Acidic residues" evidence="1">
    <location>
        <begin position="585"/>
        <end position="596"/>
    </location>
</feature>
<evidence type="ECO:0000256" key="1">
    <source>
        <dbReference type="SAM" id="MobiDB-lite"/>
    </source>
</evidence>
<dbReference type="RefSeq" id="WP_101501137.1">
    <property type="nucleotide sequence ID" value="NZ_CP025584.1"/>
</dbReference>
<organism evidence="3 4">
    <name type="scientific">Paracoccus jeotgali</name>
    <dbReference type="NCBI Taxonomy" id="2065379"/>
    <lineage>
        <taxon>Bacteria</taxon>
        <taxon>Pseudomonadati</taxon>
        <taxon>Pseudomonadota</taxon>
        <taxon>Alphaproteobacteria</taxon>
        <taxon>Rhodobacterales</taxon>
        <taxon>Paracoccaceae</taxon>
        <taxon>Paracoccus</taxon>
    </lineage>
</organism>
<dbReference type="InterPro" id="IPR005094">
    <property type="entry name" value="Endonuclease_MobA/VirD2"/>
</dbReference>
<keyword evidence="4" id="KW-1185">Reference proteome</keyword>
<evidence type="ECO:0000313" key="4">
    <source>
        <dbReference type="Proteomes" id="UP000234882"/>
    </source>
</evidence>
<protein>
    <recommendedName>
        <fullName evidence="2">MobA/VirD2-like nuclease domain-containing protein</fullName>
    </recommendedName>
</protein>
<dbReference type="KEGG" id="paru:CYR75_15350"/>
<proteinExistence type="predicted"/>
<dbReference type="OrthoDB" id="98563at2"/>
<accession>A0A2K9MJH2</accession>
<dbReference type="AlphaFoldDB" id="A0A2K9MJH2"/>
<keyword evidence="3" id="KW-0614">Plasmid</keyword>